<dbReference type="InterPro" id="IPR006680">
    <property type="entry name" value="Amidohydro-rel"/>
</dbReference>
<dbReference type="InterPro" id="IPR032466">
    <property type="entry name" value="Metal_Hydrolase"/>
</dbReference>
<dbReference type="PANTHER" id="PTHR35563">
    <property type="entry name" value="BARREL METAL-DEPENDENT HYDROLASE, PUTATIVE (AFU_ORTHOLOGUE AFUA_1G16240)-RELATED"/>
    <property type="match status" value="1"/>
</dbReference>
<dbReference type="InterPro" id="IPR052358">
    <property type="entry name" value="Aro_Compnd_Degr_Hydrolases"/>
</dbReference>
<sequence length="338" mass="37138">MLAAMGCRLSAGYLSFCRKAEQKNHRLRERITMSLVPESRHTDSIAEGAPRCAGPLSNLVAPRVTLPFNACDSHFHIFGPATHYPYSAGRIYTPPDCLLADYLDLQKSLGLTRCVLVQPSVYGSDNTALLEALKSLGNAGRGVVGLSGKESAGELRDMDAVGVKGIRVNLVDVKSASANLPIDALLRMQERISHLGWHLELLVHVDKYPNLDEALSLLEVPIVFGHMGYLSRGVNPDHPGMKAMLALMQSGRAWAKVTGPYRIGLDGPPYETAAQIARWLAKHCMERLVWGSDWPHVMVKGPMPHDTDLLNAVTDWVPGKDQQQALFSNNPAKLYQWD</sequence>
<feature type="domain" description="Amidohydrolase-related" evidence="1">
    <location>
        <begin position="71"/>
        <end position="336"/>
    </location>
</feature>
<dbReference type="Pfam" id="PF04909">
    <property type="entry name" value="Amidohydro_2"/>
    <property type="match status" value="1"/>
</dbReference>
<dbReference type="GO" id="GO:0016787">
    <property type="term" value="F:hydrolase activity"/>
    <property type="evidence" value="ECO:0007669"/>
    <property type="project" value="InterPro"/>
</dbReference>
<dbReference type="PANTHER" id="PTHR35563:SF2">
    <property type="entry name" value="BARREL METAL-DEPENDENT HYDROLASE, PUTATIVE (AFU_ORTHOLOGUE AFUA_1G16240)-RELATED"/>
    <property type="match status" value="1"/>
</dbReference>
<proteinExistence type="predicted"/>
<evidence type="ECO:0000313" key="3">
    <source>
        <dbReference type="Proteomes" id="UP000305539"/>
    </source>
</evidence>
<reference evidence="2 3" key="1">
    <citation type="submission" date="2019-04" db="EMBL/GenBank/DDBJ databases">
        <title>Trinickia sp. 7GSK02, isolated from subtropical forest soil.</title>
        <authorList>
            <person name="Gao Z.-H."/>
            <person name="Qiu L.-H."/>
        </authorList>
    </citation>
    <scope>NUCLEOTIDE SEQUENCE [LARGE SCALE GENOMIC DNA]</scope>
    <source>
        <strain evidence="2 3">7GSK02</strain>
    </source>
</reference>
<dbReference type="AlphaFoldDB" id="A0A4U1I3L6"/>
<evidence type="ECO:0000313" key="2">
    <source>
        <dbReference type="EMBL" id="TKC87841.1"/>
    </source>
</evidence>
<dbReference type="OrthoDB" id="9787654at2"/>
<dbReference type="Proteomes" id="UP000305539">
    <property type="component" value="Unassembled WGS sequence"/>
</dbReference>
<dbReference type="EMBL" id="SWJE01000008">
    <property type="protein sequence ID" value="TKC87841.1"/>
    <property type="molecule type" value="Genomic_DNA"/>
</dbReference>
<organism evidence="2 3">
    <name type="scientific">Trinickia terrae</name>
    <dbReference type="NCBI Taxonomy" id="2571161"/>
    <lineage>
        <taxon>Bacteria</taxon>
        <taxon>Pseudomonadati</taxon>
        <taxon>Pseudomonadota</taxon>
        <taxon>Betaproteobacteria</taxon>
        <taxon>Burkholderiales</taxon>
        <taxon>Burkholderiaceae</taxon>
        <taxon>Trinickia</taxon>
    </lineage>
</organism>
<protein>
    <submittedName>
        <fullName evidence="2">GntR family transcriptional regulator</fullName>
    </submittedName>
</protein>
<dbReference type="Gene3D" id="3.20.20.140">
    <property type="entry name" value="Metal-dependent hydrolases"/>
    <property type="match status" value="1"/>
</dbReference>
<gene>
    <name evidence="2" type="ORF">FAZ69_16345</name>
</gene>
<accession>A0A4U1I3L6</accession>
<name>A0A4U1I3L6_9BURK</name>
<keyword evidence="3" id="KW-1185">Reference proteome</keyword>
<evidence type="ECO:0000259" key="1">
    <source>
        <dbReference type="Pfam" id="PF04909"/>
    </source>
</evidence>
<comment type="caution">
    <text evidence="2">The sequence shown here is derived from an EMBL/GenBank/DDBJ whole genome shotgun (WGS) entry which is preliminary data.</text>
</comment>
<dbReference type="SUPFAM" id="SSF51556">
    <property type="entry name" value="Metallo-dependent hydrolases"/>
    <property type="match status" value="1"/>
</dbReference>